<dbReference type="EMBL" id="CP017613">
    <property type="protein sequence ID" value="ATW33383.1"/>
    <property type="molecule type" value="Genomic_DNA"/>
</dbReference>
<accession>A0A2D3TCD5</accession>
<feature type="domain" description="Ketopantoate reductase N-terminal" evidence="7">
    <location>
        <begin position="8"/>
        <end position="109"/>
    </location>
</feature>
<dbReference type="UniPathway" id="UPA00028">
    <property type="reaction ID" value="UER00004"/>
</dbReference>
<dbReference type="PANTHER" id="PTHR38015:SF1">
    <property type="entry name" value="OPINE DEHYDROGENASE DOMAIN-CONTAINING PROTEIN"/>
    <property type="match status" value="1"/>
</dbReference>
<dbReference type="Gene3D" id="1.10.1040.10">
    <property type="entry name" value="N-(1-d-carboxylethyl)-l-norvaline Dehydrogenase, domain 2"/>
    <property type="match status" value="1"/>
</dbReference>
<dbReference type="InterPro" id="IPR051729">
    <property type="entry name" value="Opine/Lysopine_DH"/>
</dbReference>
<evidence type="ECO:0000259" key="6">
    <source>
        <dbReference type="Pfam" id="PF02317"/>
    </source>
</evidence>
<organism evidence="8 9">
    <name type="scientific">Candidatus Williamhamiltonella defendens</name>
    <dbReference type="NCBI Taxonomy" id="138072"/>
    <lineage>
        <taxon>Bacteria</taxon>
        <taxon>Pseudomonadati</taxon>
        <taxon>Pseudomonadota</taxon>
        <taxon>Gammaproteobacteria</taxon>
        <taxon>Enterobacterales</taxon>
        <taxon>Enterobacteriaceae</taxon>
        <taxon>aphid secondary symbionts</taxon>
        <taxon>Candidatus Williamhamiltonella</taxon>
    </lineage>
</organism>
<dbReference type="Proteomes" id="UP000229055">
    <property type="component" value="Chromosome"/>
</dbReference>
<protein>
    <recommendedName>
        <fullName evidence="2">2-dehydropantoate 2-reductase</fullName>
    </recommendedName>
</protein>
<dbReference type="InterPro" id="IPR013328">
    <property type="entry name" value="6PGD_dom2"/>
</dbReference>
<name>A0A2D3TCD5_9ENTR</name>
<dbReference type="InterPro" id="IPR003421">
    <property type="entry name" value="Opine_DH"/>
</dbReference>
<dbReference type="GO" id="GO:0015940">
    <property type="term" value="P:pantothenate biosynthetic process"/>
    <property type="evidence" value="ECO:0007669"/>
    <property type="project" value="UniProtKB-UniPathway"/>
</dbReference>
<keyword evidence="3" id="KW-0566">Pantothenate biosynthesis</keyword>
<sequence length="384" mass="43509">MKNEKLNIVICGGGRTGHLSAVLFKQRPNVKVSLLTENLLLVKHFQKNGGEIKAIRPEGSILTARPDVVSCQVEETLKDADMVIITVPAHIRPDLLKKIAPHLPSHKTVFVGAIPGFCGFDWLAEKVLNQRPNVVIWGMKDVPHIAFDLCLGESIRMGGAKNHLYIACHQRESLEAHATLLAYLQSLYGMPIEILPNYLAITLTPGNPIMHSSVIYGHIGPYGQRHKTHFSSLLCWWEDCPELAAYFLQRSDEENQLLCRAIEKILRIDLSSVHPLLEEIREAYAEQIIENHTLLSVLRTNQAYRRIPLPLIPVDQKGYVFDKTHRAFHEDVNYGLSLLVAMAKRLNLDLPYIEKIYSWIRDDMGSFSSCQSALDYFPEYWPNG</sequence>
<evidence type="ECO:0000256" key="3">
    <source>
        <dbReference type="ARBA" id="ARBA00022655"/>
    </source>
</evidence>
<dbReference type="SUPFAM" id="SSF51735">
    <property type="entry name" value="NAD(P)-binding Rossmann-fold domains"/>
    <property type="match status" value="1"/>
</dbReference>
<dbReference type="AlphaFoldDB" id="A0A2D3TCD5"/>
<evidence type="ECO:0000256" key="2">
    <source>
        <dbReference type="ARBA" id="ARBA00019465"/>
    </source>
</evidence>
<keyword evidence="4" id="KW-0560">Oxidoreductase</keyword>
<comment type="pathway">
    <text evidence="1">Cofactor biosynthesis; (R)-pantothenate biosynthesis; (R)-pantoate from 3-methyl-2-oxobutanoate: step 2/2.</text>
</comment>
<comment type="catalytic activity">
    <reaction evidence="5">
        <text>(R)-pantoate + NADP(+) = 2-dehydropantoate + NADPH + H(+)</text>
        <dbReference type="Rhea" id="RHEA:16233"/>
        <dbReference type="ChEBI" id="CHEBI:11561"/>
        <dbReference type="ChEBI" id="CHEBI:15378"/>
        <dbReference type="ChEBI" id="CHEBI:15980"/>
        <dbReference type="ChEBI" id="CHEBI:57783"/>
        <dbReference type="ChEBI" id="CHEBI:58349"/>
        <dbReference type="EC" id="1.1.1.169"/>
    </reaction>
</comment>
<dbReference type="InterPro" id="IPR008927">
    <property type="entry name" value="6-PGluconate_DH-like_C_sf"/>
</dbReference>
<dbReference type="SUPFAM" id="SSF48179">
    <property type="entry name" value="6-phosphogluconate dehydrogenase C-terminal domain-like"/>
    <property type="match status" value="1"/>
</dbReference>
<dbReference type="InterPro" id="IPR036291">
    <property type="entry name" value="NAD(P)-bd_dom_sf"/>
</dbReference>
<evidence type="ECO:0000259" key="7">
    <source>
        <dbReference type="Pfam" id="PF02558"/>
    </source>
</evidence>
<evidence type="ECO:0000313" key="9">
    <source>
        <dbReference type="Proteomes" id="UP000229055"/>
    </source>
</evidence>
<reference evidence="9" key="1">
    <citation type="submission" date="2016-10" db="EMBL/GenBank/DDBJ databases">
        <authorList>
            <person name="Chevignon G."/>
        </authorList>
    </citation>
    <scope>NUCLEOTIDE SEQUENCE [LARGE SCALE GENOMIC DNA]</scope>
    <source>
        <strain evidence="9">ZA17</strain>
    </source>
</reference>
<dbReference type="Gene3D" id="3.40.50.720">
    <property type="entry name" value="NAD(P)-binding Rossmann-like Domain"/>
    <property type="match status" value="1"/>
</dbReference>
<dbReference type="PANTHER" id="PTHR38015">
    <property type="entry name" value="BLR6086 PROTEIN"/>
    <property type="match status" value="1"/>
</dbReference>
<dbReference type="Pfam" id="PF02317">
    <property type="entry name" value="Octopine_DH"/>
    <property type="match status" value="1"/>
</dbReference>
<evidence type="ECO:0000256" key="5">
    <source>
        <dbReference type="ARBA" id="ARBA00048793"/>
    </source>
</evidence>
<dbReference type="GO" id="GO:0008677">
    <property type="term" value="F:2-dehydropantoate 2-reductase activity"/>
    <property type="evidence" value="ECO:0007669"/>
    <property type="project" value="UniProtKB-EC"/>
</dbReference>
<evidence type="ECO:0000256" key="4">
    <source>
        <dbReference type="ARBA" id="ARBA00023002"/>
    </source>
</evidence>
<dbReference type="InterPro" id="IPR013332">
    <property type="entry name" value="KPR_N"/>
</dbReference>
<reference evidence="9" key="2">
    <citation type="submission" date="2017-11" db="EMBL/GenBank/DDBJ databases">
        <title>PacBio sequencing of new strain of the secondary endosymbiont Candidatus Hamiltonella defensa.</title>
        <authorList>
            <person name="Strand M.R."/>
            <person name="Oliver K."/>
        </authorList>
    </citation>
    <scope>NUCLEOTIDE SEQUENCE [LARGE SCALE GENOMIC DNA]</scope>
    <source>
        <strain evidence="9">ZA17</strain>
    </source>
</reference>
<evidence type="ECO:0000313" key="8">
    <source>
        <dbReference type="EMBL" id="ATW33383.1"/>
    </source>
</evidence>
<dbReference type="Pfam" id="PF02558">
    <property type="entry name" value="ApbA"/>
    <property type="match status" value="1"/>
</dbReference>
<feature type="domain" description="Opine dehydrogenase" evidence="6">
    <location>
        <begin position="195"/>
        <end position="361"/>
    </location>
</feature>
<evidence type="ECO:0000256" key="1">
    <source>
        <dbReference type="ARBA" id="ARBA00004994"/>
    </source>
</evidence>
<proteinExistence type="predicted"/>
<dbReference type="RefSeq" id="WP_100096220.1">
    <property type="nucleotide sequence ID" value="NZ_CP017613.1"/>
</dbReference>
<gene>
    <name evidence="8" type="ORF">BJP43_02815</name>
</gene>